<evidence type="ECO:0000256" key="1">
    <source>
        <dbReference type="SAM" id="MobiDB-lite"/>
    </source>
</evidence>
<dbReference type="EMBL" id="GGFL01015868">
    <property type="protein sequence ID" value="MBW80046.1"/>
    <property type="molecule type" value="Transcribed_RNA"/>
</dbReference>
<accession>A0A2M4DR75</accession>
<proteinExistence type="predicted"/>
<dbReference type="AlphaFoldDB" id="A0A2M4DR75"/>
<sequence length="68" mass="7113">MPAILCIYTLGIYCLNGGARGVGYDCAAPGASRSNLTALPSDPGSDDKNQHDHRSTCTSFPLAKTRNA</sequence>
<name>A0A2M4DR75_ANODA</name>
<protein>
    <submittedName>
        <fullName evidence="2">Putative secreted protein</fullName>
    </submittedName>
</protein>
<evidence type="ECO:0000313" key="2">
    <source>
        <dbReference type="EMBL" id="MBW80046.1"/>
    </source>
</evidence>
<feature type="compositionally biased region" description="Basic and acidic residues" evidence="1">
    <location>
        <begin position="45"/>
        <end position="55"/>
    </location>
</feature>
<feature type="region of interest" description="Disordered" evidence="1">
    <location>
        <begin position="37"/>
        <end position="68"/>
    </location>
</feature>
<reference evidence="2" key="1">
    <citation type="submission" date="2018-01" db="EMBL/GenBank/DDBJ databases">
        <title>An insight into the sialome of Amazonian anophelines.</title>
        <authorList>
            <person name="Ribeiro J.M."/>
            <person name="Scarpassa V."/>
            <person name="Calvo E."/>
        </authorList>
    </citation>
    <scope>NUCLEOTIDE SEQUENCE</scope>
</reference>
<organism evidence="2">
    <name type="scientific">Anopheles darlingi</name>
    <name type="common">Mosquito</name>
    <dbReference type="NCBI Taxonomy" id="43151"/>
    <lineage>
        <taxon>Eukaryota</taxon>
        <taxon>Metazoa</taxon>
        <taxon>Ecdysozoa</taxon>
        <taxon>Arthropoda</taxon>
        <taxon>Hexapoda</taxon>
        <taxon>Insecta</taxon>
        <taxon>Pterygota</taxon>
        <taxon>Neoptera</taxon>
        <taxon>Endopterygota</taxon>
        <taxon>Diptera</taxon>
        <taxon>Nematocera</taxon>
        <taxon>Culicoidea</taxon>
        <taxon>Culicidae</taxon>
        <taxon>Anophelinae</taxon>
        <taxon>Anopheles</taxon>
    </lineage>
</organism>